<accession>A0A081K911</accession>
<gene>
    <name evidence="1" type="ORF">GV64_07680</name>
</gene>
<protein>
    <submittedName>
        <fullName evidence="1">Uncharacterized protein</fullName>
    </submittedName>
</protein>
<evidence type="ECO:0000313" key="2">
    <source>
        <dbReference type="Proteomes" id="UP000027997"/>
    </source>
</evidence>
<reference evidence="1 2" key="1">
    <citation type="submission" date="2014-06" db="EMBL/GenBank/DDBJ databases">
        <title>Whole Genome Sequences of Three Symbiotic Endozoicomonas Bacteria.</title>
        <authorList>
            <person name="Neave M.J."/>
            <person name="Apprill A."/>
            <person name="Voolstra C.R."/>
        </authorList>
    </citation>
    <scope>NUCLEOTIDE SEQUENCE [LARGE SCALE GENOMIC DNA]</scope>
    <source>
        <strain evidence="1 2">DSM 22380</strain>
    </source>
</reference>
<keyword evidence="2" id="KW-1185">Reference proteome</keyword>
<dbReference type="AlphaFoldDB" id="A0A081K911"/>
<proteinExistence type="predicted"/>
<organism evidence="1 2">
    <name type="scientific">Endozoicomonas elysicola</name>
    <dbReference type="NCBI Taxonomy" id="305900"/>
    <lineage>
        <taxon>Bacteria</taxon>
        <taxon>Pseudomonadati</taxon>
        <taxon>Pseudomonadota</taxon>
        <taxon>Gammaproteobacteria</taxon>
        <taxon>Oceanospirillales</taxon>
        <taxon>Endozoicomonadaceae</taxon>
        <taxon>Endozoicomonas</taxon>
    </lineage>
</organism>
<comment type="caution">
    <text evidence="1">The sequence shown here is derived from an EMBL/GenBank/DDBJ whole genome shotgun (WGS) entry which is preliminary data.</text>
</comment>
<dbReference type="EMBL" id="JOJP01000001">
    <property type="protein sequence ID" value="KEI70637.1"/>
    <property type="molecule type" value="Genomic_DNA"/>
</dbReference>
<name>A0A081K911_9GAMM</name>
<sequence length="357" mass="37016">MLAPTTPLSLGMSTDYGLLSSYPLDARLTGQFGFHRVQTCNTNTSPDNNDKASAETPFFNRGINTRSAGNALGAAVFLQQLSSVCAAAINRTSEVADAAADGLINVTKGAGHILTNLTSTSSEVVVNVSTTVADALTTVAIPSTTSLVTTASAALTHATTVAATTASTLATTLADTTSSLTTTTSAILTHASTMASHAINQAATKAAQAIDGKVSPEDDGGESIMSDPKFVVPLVIGIGLATTLVGMTIQDCWKKHCTQEVDSQPSSAQRRNIYSGAKSESMVSLPDPDQEQIMVSSHREGSASRGEHTLSSPGVAANVEVHYKNEAYEDLGACSNDEVLFTSCEKSPLVEIELDEL</sequence>
<dbReference type="RefSeq" id="WP_020580767.1">
    <property type="nucleotide sequence ID" value="NZ_JOJP01000001.1"/>
</dbReference>
<evidence type="ECO:0000313" key="1">
    <source>
        <dbReference type="EMBL" id="KEI70637.1"/>
    </source>
</evidence>
<dbReference type="Proteomes" id="UP000027997">
    <property type="component" value="Unassembled WGS sequence"/>
</dbReference>